<keyword evidence="2" id="KW-0255">Endonuclease</keyword>
<evidence type="ECO:0000313" key="3">
    <source>
        <dbReference type="Proteomes" id="UP000198751"/>
    </source>
</evidence>
<protein>
    <submittedName>
        <fullName evidence="2">Very-short-patch-repair endonuclease</fullName>
    </submittedName>
</protein>
<dbReference type="InterPro" id="IPR007569">
    <property type="entry name" value="DUF559"/>
</dbReference>
<dbReference type="OrthoDB" id="5144556at2"/>
<dbReference type="Proteomes" id="UP000198751">
    <property type="component" value="Chromosome I"/>
</dbReference>
<name>A0A1H1S5Z9_9MICC</name>
<keyword evidence="2" id="KW-0378">Hydrolase</keyword>
<reference evidence="3" key="1">
    <citation type="submission" date="2016-10" db="EMBL/GenBank/DDBJ databases">
        <authorList>
            <person name="Varghese N."/>
            <person name="Submissions S."/>
        </authorList>
    </citation>
    <scope>NUCLEOTIDE SEQUENCE [LARGE SCALE GENOMIC DNA]</scope>
    <source>
        <strain evidence="3">IMMIB L-1606</strain>
    </source>
</reference>
<feature type="domain" description="DUF559" evidence="1">
    <location>
        <begin position="205"/>
        <end position="268"/>
    </location>
</feature>
<evidence type="ECO:0000313" key="2">
    <source>
        <dbReference type="EMBL" id="SDS43425.1"/>
    </source>
</evidence>
<organism evidence="2 3">
    <name type="scientific">Pseudarthrobacter equi</name>
    <dbReference type="NCBI Taxonomy" id="728066"/>
    <lineage>
        <taxon>Bacteria</taxon>
        <taxon>Bacillati</taxon>
        <taxon>Actinomycetota</taxon>
        <taxon>Actinomycetes</taxon>
        <taxon>Micrococcales</taxon>
        <taxon>Micrococcaceae</taxon>
        <taxon>Pseudarthrobacter</taxon>
    </lineage>
</organism>
<dbReference type="Gene3D" id="3.40.960.10">
    <property type="entry name" value="VSR Endonuclease"/>
    <property type="match status" value="1"/>
</dbReference>
<evidence type="ECO:0000259" key="1">
    <source>
        <dbReference type="Pfam" id="PF04480"/>
    </source>
</evidence>
<dbReference type="Pfam" id="PF04480">
    <property type="entry name" value="DUF559"/>
    <property type="match status" value="1"/>
</dbReference>
<keyword evidence="2" id="KW-0540">Nuclease</keyword>
<gene>
    <name evidence="2" type="ORF">SAMN04489743_0062</name>
</gene>
<dbReference type="EMBL" id="LT629779">
    <property type="protein sequence ID" value="SDS43425.1"/>
    <property type="molecule type" value="Genomic_DNA"/>
</dbReference>
<accession>A0A1H1S5Z9</accession>
<sequence>MDVHKALEICGGAARRPALIRLGVDDASLRRAVRAGLLQPDRGLYALPTASSHLVAALRNREVLTCSSAASAYSLWSLPSDRLRHVHHRRRESVSTGAVHHAGLLLPPASHQPVAALVDVLIHALRCLPFAESLVMVECAVSRGDMTLEFLLQRLPGKRNGKARAVLEWVDTGADSLLETLARTYFRQAGIRVETQVYLERVGYVDLLLDGWLVVELDGRHHAEWKQVQKDHRRNNESVLQGYTALRYYYSDVVFHPQDMLNQVQAVLARRPPRRVTQGTVLAKGNSRNP</sequence>
<proteinExistence type="predicted"/>
<keyword evidence="3" id="KW-1185">Reference proteome</keyword>
<dbReference type="AlphaFoldDB" id="A0A1H1S5Z9"/>
<dbReference type="GO" id="GO:0004519">
    <property type="term" value="F:endonuclease activity"/>
    <property type="evidence" value="ECO:0007669"/>
    <property type="project" value="UniProtKB-KW"/>
</dbReference>